<evidence type="ECO:0000256" key="1">
    <source>
        <dbReference type="SAM" id="SignalP"/>
    </source>
</evidence>
<organism evidence="3 4">
    <name type="scientific">Paenibacillus phyllosphaerae</name>
    <dbReference type="NCBI Taxonomy" id="274593"/>
    <lineage>
        <taxon>Bacteria</taxon>
        <taxon>Bacillati</taxon>
        <taxon>Bacillota</taxon>
        <taxon>Bacilli</taxon>
        <taxon>Bacillales</taxon>
        <taxon>Paenibacillaceae</taxon>
        <taxon>Paenibacillus</taxon>
    </lineage>
</organism>
<reference evidence="3 4" key="1">
    <citation type="submission" date="2020-08" db="EMBL/GenBank/DDBJ databases">
        <title>Genomic Encyclopedia of Type Strains, Phase III (KMG-III): the genomes of soil and plant-associated and newly described type strains.</title>
        <authorList>
            <person name="Whitman W."/>
        </authorList>
    </citation>
    <scope>NUCLEOTIDE SEQUENCE [LARGE SCALE GENOMIC DNA]</scope>
    <source>
        <strain evidence="3 4">CECT 5862</strain>
    </source>
</reference>
<feature type="domain" description="Copper amine oxidase-like N-terminal" evidence="2">
    <location>
        <begin position="43"/>
        <end position="82"/>
    </location>
</feature>
<proteinExistence type="predicted"/>
<gene>
    <name evidence="3" type="ORF">FHS18_002314</name>
</gene>
<feature type="signal peptide" evidence="1">
    <location>
        <begin position="1"/>
        <end position="24"/>
    </location>
</feature>
<dbReference type="AlphaFoldDB" id="A0A7W5FMN0"/>
<dbReference type="SUPFAM" id="SSF55383">
    <property type="entry name" value="Copper amine oxidase, domain N"/>
    <property type="match status" value="1"/>
</dbReference>
<dbReference type="RefSeq" id="WP_183600083.1">
    <property type="nucleotide sequence ID" value="NZ_JACHXK010000004.1"/>
</dbReference>
<dbReference type="InterPro" id="IPR036582">
    <property type="entry name" value="Mao_N_sf"/>
</dbReference>
<evidence type="ECO:0000259" key="2">
    <source>
        <dbReference type="Pfam" id="PF07833"/>
    </source>
</evidence>
<accession>A0A7W5FMN0</accession>
<sequence>MKKQNWIILMTAAGVLTTSAIAGAGGVVEKVSGMLRGDVSVTVNGESTSLHPVYINGKAYLPVRDTAEALGYELSWSGKQIELQNQEAEEDMDYVMISGVISSVTQVEDSYRLEVYGLGTNRWIILSADKDTVLTDAEGKSFQAKDLKAGMQITSEYGPIIAMSYPGQSHAATIQVGTQRSIIEQAVSAVTKTDEGWKVQFSEVKDGVETPTLTLNTGKETMVINKQGQPVDWTQIKPGTNVRAYYGPFETKSLPPQSPLFVLVVTDEQPDMETVKEYRELSWSLLSADQKSHIKTAKDEALVSIIDASHAAIMPVDDKQKEALADLVASQSKLISVTYNTDQDELLGPLTVVFNQETKEVIGYFIRK</sequence>
<feature type="chain" id="PRO_5038776497" description="Copper amine oxidase-like N-terminal domain-containing protein" evidence="1">
    <location>
        <begin position="25"/>
        <end position="368"/>
    </location>
</feature>
<dbReference type="EMBL" id="JACHXK010000004">
    <property type="protein sequence ID" value="MBB3110247.1"/>
    <property type="molecule type" value="Genomic_DNA"/>
</dbReference>
<comment type="caution">
    <text evidence="3">The sequence shown here is derived from an EMBL/GenBank/DDBJ whole genome shotgun (WGS) entry which is preliminary data.</text>
</comment>
<name>A0A7W5FMN0_9BACL</name>
<evidence type="ECO:0000313" key="4">
    <source>
        <dbReference type="Proteomes" id="UP000570361"/>
    </source>
</evidence>
<protein>
    <recommendedName>
        <fullName evidence="2">Copper amine oxidase-like N-terminal domain-containing protein</fullName>
    </recommendedName>
</protein>
<keyword evidence="1" id="KW-0732">Signal</keyword>
<evidence type="ECO:0000313" key="3">
    <source>
        <dbReference type="EMBL" id="MBB3110247.1"/>
    </source>
</evidence>
<dbReference type="Pfam" id="PF07833">
    <property type="entry name" value="Cu_amine_oxidN1"/>
    <property type="match status" value="1"/>
</dbReference>
<dbReference type="InterPro" id="IPR012854">
    <property type="entry name" value="Cu_amine_oxidase-like_N"/>
</dbReference>
<keyword evidence="4" id="KW-1185">Reference proteome</keyword>
<dbReference type="Proteomes" id="UP000570361">
    <property type="component" value="Unassembled WGS sequence"/>
</dbReference>